<feature type="domain" description="Bifunctional inhibitor/plant lipid transfer protein/seed storage helical" evidence="2">
    <location>
        <begin position="19"/>
        <end position="99"/>
    </location>
</feature>
<dbReference type="EMBL" id="OZ075125">
    <property type="protein sequence ID" value="CAL4932060.1"/>
    <property type="molecule type" value="Genomic_DNA"/>
</dbReference>
<keyword evidence="1" id="KW-0732">Signal</keyword>
<reference evidence="4" key="1">
    <citation type="submission" date="2024-06" db="EMBL/GenBank/DDBJ databases">
        <authorList>
            <person name="Ryan C."/>
        </authorList>
    </citation>
    <scope>NUCLEOTIDE SEQUENCE [LARGE SCALE GENOMIC DNA]</scope>
</reference>
<dbReference type="InterPro" id="IPR044741">
    <property type="entry name" value="NsLTP-like"/>
</dbReference>
<gene>
    <name evidence="3" type="ORF">URODEC1_LOCUS27406</name>
</gene>
<dbReference type="PANTHER" id="PTHR33286">
    <property type="entry name" value="BIFUNCTIONAL INHIBITOR/LIPID-TRANSFER PROTEIN/SEED STORAGE 2S ALBUMIN SUPERFAMILY PROTEIN"/>
    <property type="match status" value="1"/>
</dbReference>
<sequence>MAKILLGFIIVLAAIAVATMAEGCDKDREDMIRECKKYEMFPATPKIDPSPACCTVWKRADIPCLCKRVTKEVEKEWCMEKVIYVAKYCGKPFNPGYKCGMATMAEGCDKDREDMIRECKKYEMFPATPKIDPSPACCAVWKRADIPCLCKRVTKEVEKEWCMEKVIYVAKYCGKPFNPGYKCGSK</sequence>
<feature type="signal peptide" evidence="1">
    <location>
        <begin position="1"/>
        <end position="21"/>
    </location>
</feature>
<dbReference type="InterPro" id="IPR036312">
    <property type="entry name" value="Bifun_inhib/LTP/seed_sf"/>
</dbReference>
<dbReference type="Pfam" id="PF14368">
    <property type="entry name" value="LTP_2"/>
    <property type="match status" value="2"/>
</dbReference>
<evidence type="ECO:0000259" key="2">
    <source>
        <dbReference type="Pfam" id="PF14368"/>
    </source>
</evidence>
<accession>A0ABC8XT13</accession>
<dbReference type="Gene3D" id="1.10.110.10">
    <property type="entry name" value="Plant lipid-transfer and hydrophobic proteins"/>
    <property type="match status" value="2"/>
</dbReference>
<evidence type="ECO:0000313" key="4">
    <source>
        <dbReference type="Proteomes" id="UP001497457"/>
    </source>
</evidence>
<dbReference type="AlphaFoldDB" id="A0ABC8XT13"/>
<dbReference type="PANTHER" id="PTHR33286:SF52">
    <property type="entry name" value="EXPRESSED PROTEIN"/>
    <property type="match status" value="1"/>
</dbReference>
<protein>
    <recommendedName>
        <fullName evidence="2">Bifunctional inhibitor/plant lipid transfer protein/seed storage helical domain-containing protein</fullName>
    </recommendedName>
</protein>
<keyword evidence="4" id="KW-1185">Reference proteome</keyword>
<name>A0ABC8XT13_9POAL</name>
<organism evidence="3 4">
    <name type="scientific">Urochloa decumbens</name>
    <dbReference type="NCBI Taxonomy" id="240449"/>
    <lineage>
        <taxon>Eukaryota</taxon>
        <taxon>Viridiplantae</taxon>
        <taxon>Streptophyta</taxon>
        <taxon>Embryophyta</taxon>
        <taxon>Tracheophyta</taxon>
        <taxon>Spermatophyta</taxon>
        <taxon>Magnoliopsida</taxon>
        <taxon>Liliopsida</taxon>
        <taxon>Poales</taxon>
        <taxon>Poaceae</taxon>
        <taxon>PACMAD clade</taxon>
        <taxon>Panicoideae</taxon>
        <taxon>Panicodae</taxon>
        <taxon>Paniceae</taxon>
        <taxon>Melinidinae</taxon>
        <taxon>Urochloa</taxon>
    </lineage>
</organism>
<dbReference type="Proteomes" id="UP001497457">
    <property type="component" value="Chromosome 15b"/>
</dbReference>
<reference evidence="3 4" key="2">
    <citation type="submission" date="2024-10" db="EMBL/GenBank/DDBJ databases">
        <authorList>
            <person name="Ryan C."/>
        </authorList>
    </citation>
    <scope>NUCLEOTIDE SEQUENCE [LARGE SCALE GENOMIC DNA]</scope>
</reference>
<feature type="domain" description="Bifunctional inhibitor/plant lipid transfer protein/seed storage helical" evidence="2">
    <location>
        <begin position="104"/>
        <end position="183"/>
    </location>
</feature>
<evidence type="ECO:0000256" key="1">
    <source>
        <dbReference type="SAM" id="SignalP"/>
    </source>
</evidence>
<proteinExistence type="predicted"/>
<dbReference type="SUPFAM" id="SSF47699">
    <property type="entry name" value="Bifunctional inhibitor/lipid-transfer protein/seed storage 2S albumin"/>
    <property type="match status" value="2"/>
</dbReference>
<feature type="chain" id="PRO_5044834821" description="Bifunctional inhibitor/plant lipid transfer protein/seed storage helical domain-containing protein" evidence="1">
    <location>
        <begin position="22"/>
        <end position="186"/>
    </location>
</feature>
<dbReference type="InterPro" id="IPR016140">
    <property type="entry name" value="Bifunc_inhib/LTP/seed_store"/>
</dbReference>
<dbReference type="CDD" id="cd04660">
    <property type="entry name" value="nsLTP_like"/>
    <property type="match status" value="2"/>
</dbReference>
<evidence type="ECO:0000313" key="3">
    <source>
        <dbReference type="EMBL" id="CAL4932060.1"/>
    </source>
</evidence>